<dbReference type="Gene3D" id="3.30.470.20">
    <property type="entry name" value="ATP-grasp fold, B domain"/>
    <property type="match status" value="1"/>
</dbReference>
<dbReference type="GO" id="GO:0005737">
    <property type="term" value="C:cytoplasm"/>
    <property type="evidence" value="ECO:0007669"/>
    <property type="project" value="TreeGrafter"/>
</dbReference>
<evidence type="ECO:0000256" key="1">
    <source>
        <dbReference type="ARBA" id="ARBA00001946"/>
    </source>
</evidence>
<dbReference type="NCBIfam" id="TIGR02144">
    <property type="entry name" value="LysX_arch"/>
    <property type="match status" value="1"/>
</dbReference>
<evidence type="ECO:0000256" key="3">
    <source>
        <dbReference type="ARBA" id="ARBA00022598"/>
    </source>
</evidence>
<dbReference type="GO" id="GO:0009085">
    <property type="term" value="P:lysine biosynthetic process"/>
    <property type="evidence" value="ECO:0007669"/>
    <property type="project" value="InterPro"/>
</dbReference>
<protein>
    <submittedName>
        <fullName evidence="12">Lysine biosynthesis enzyme LysX</fullName>
    </submittedName>
</protein>
<dbReference type="InterPro" id="IPR013651">
    <property type="entry name" value="ATP-grasp_RimK-type"/>
</dbReference>
<keyword evidence="3" id="KW-0436">Ligase</keyword>
<dbReference type="Proteomes" id="UP000179024">
    <property type="component" value="Unassembled WGS sequence"/>
</dbReference>
<dbReference type="InterPro" id="IPR004666">
    <property type="entry name" value="Rp_bS6_RimK/Lys_biosynth_LsyX"/>
</dbReference>
<dbReference type="EMBL" id="MGAE01000002">
    <property type="protein sequence ID" value="OGK40572.1"/>
    <property type="molecule type" value="Genomic_DNA"/>
</dbReference>
<keyword evidence="8" id="KW-0460">Magnesium</keyword>
<evidence type="ECO:0000256" key="9">
    <source>
        <dbReference type="ARBA" id="ARBA00029440"/>
    </source>
</evidence>
<dbReference type="InterPro" id="IPR054562">
    <property type="entry name" value="LysX/ArgX_preATP_grasp"/>
</dbReference>
<dbReference type="Gene3D" id="3.30.1490.20">
    <property type="entry name" value="ATP-grasp fold, A domain"/>
    <property type="match status" value="1"/>
</dbReference>
<accession>A0A1F7IB45</accession>
<comment type="caution">
    <text evidence="12">The sequence shown here is derived from an EMBL/GenBank/DDBJ whole genome shotgun (WGS) entry which is preliminary data.</text>
</comment>
<evidence type="ECO:0000313" key="12">
    <source>
        <dbReference type="EMBL" id="OGK40572.1"/>
    </source>
</evidence>
<evidence type="ECO:0000256" key="2">
    <source>
        <dbReference type="ARBA" id="ARBA00006239"/>
    </source>
</evidence>
<keyword evidence="7 10" id="KW-0067">ATP-binding</keyword>
<evidence type="ECO:0000256" key="7">
    <source>
        <dbReference type="ARBA" id="ARBA00022840"/>
    </source>
</evidence>
<dbReference type="PANTHER" id="PTHR21621">
    <property type="entry name" value="RIBOSOMAL PROTEIN S6 MODIFICATION PROTEIN"/>
    <property type="match status" value="1"/>
</dbReference>
<dbReference type="Pfam" id="PF22626">
    <property type="entry name" value="LysX_preATP_grasp"/>
    <property type="match status" value="1"/>
</dbReference>
<dbReference type="PROSITE" id="PS50975">
    <property type="entry name" value="ATP_GRASP"/>
    <property type="match status" value="1"/>
</dbReference>
<proteinExistence type="inferred from homology"/>
<comment type="cofactor">
    <cofactor evidence="1">
        <name>Mg(2+)</name>
        <dbReference type="ChEBI" id="CHEBI:18420"/>
    </cofactor>
</comment>
<feature type="domain" description="ATP-grasp" evidence="11">
    <location>
        <begin position="91"/>
        <end position="275"/>
    </location>
</feature>
<dbReference type="Pfam" id="PF08443">
    <property type="entry name" value="RimK"/>
    <property type="match status" value="1"/>
</dbReference>
<comment type="similarity">
    <text evidence="2">Belongs to the RimK family. LysX subfamily.</text>
</comment>
<evidence type="ECO:0000256" key="4">
    <source>
        <dbReference type="ARBA" id="ARBA00022605"/>
    </source>
</evidence>
<evidence type="ECO:0000259" key="11">
    <source>
        <dbReference type="PROSITE" id="PS50975"/>
    </source>
</evidence>
<evidence type="ECO:0000256" key="8">
    <source>
        <dbReference type="ARBA" id="ARBA00022842"/>
    </source>
</evidence>
<keyword evidence="6 10" id="KW-0547">Nucleotide-binding</keyword>
<organism evidence="12 13">
    <name type="scientific">Candidatus Roizmanbacteria bacterium RIFCSPHIGHO2_12_FULL_44_10</name>
    <dbReference type="NCBI Taxonomy" id="1802054"/>
    <lineage>
        <taxon>Bacteria</taxon>
        <taxon>Candidatus Roizmaniibacteriota</taxon>
    </lineage>
</organism>
<dbReference type="InterPro" id="IPR011761">
    <property type="entry name" value="ATP-grasp"/>
</dbReference>
<name>A0A1F7IB45_9BACT</name>
<evidence type="ECO:0000256" key="10">
    <source>
        <dbReference type="PROSITE-ProRule" id="PRU00409"/>
    </source>
</evidence>
<dbReference type="GO" id="GO:0046872">
    <property type="term" value="F:metal ion binding"/>
    <property type="evidence" value="ECO:0007669"/>
    <property type="project" value="UniProtKB-KW"/>
</dbReference>
<evidence type="ECO:0000256" key="6">
    <source>
        <dbReference type="ARBA" id="ARBA00022741"/>
    </source>
</evidence>
<dbReference type="FunFam" id="3.30.470.20:FF:000058">
    <property type="entry name" value="Alpha-aminoadipate--LysW ligase LysX protein"/>
    <property type="match status" value="1"/>
</dbReference>
<evidence type="ECO:0000313" key="13">
    <source>
        <dbReference type="Proteomes" id="UP000179024"/>
    </source>
</evidence>
<dbReference type="InterPro" id="IPR011870">
    <property type="entry name" value="LysX_arch"/>
</dbReference>
<dbReference type="Gene3D" id="3.40.50.20">
    <property type="match status" value="1"/>
</dbReference>
<reference evidence="12 13" key="1">
    <citation type="journal article" date="2016" name="Nat. Commun.">
        <title>Thousands of microbial genomes shed light on interconnected biogeochemical processes in an aquifer system.</title>
        <authorList>
            <person name="Anantharaman K."/>
            <person name="Brown C.T."/>
            <person name="Hug L.A."/>
            <person name="Sharon I."/>
            <person name="Castelle C.J."/>
            <person name="Probst A.J."/>
            <person name="Thomas B.C."/>
            <person name="Singh A."/>
            <person name="Wilkins M.J."/>
            <person name="Karaoz U."/>
            <person name="Brodie E.L."/>
            <person name="Williams K.H."/>
            <person name="Hubbard S.S."/>
            <person name="Banfield J.F."/>
        </authorList>
    </citation>
    <scope>NUCLEOTIDE SEQUENCE [LARGE SCALE GENOMIC DNA]</scope>
</reference>
<keyword evidence="5" id="KW-0479">Metal-binding</keyword>
<keyword evidence="4" id="KW-0028">Amino-acid biosynthesis</keyword>
<dbReference type="AlphaFoldDB" id="A0A1F7IB45"/>
<dbReference type="SUPFAM" id="SSF56059">
    <property type="entry name" value="Glutathione synthetase ATP-binding domain-like"/>
    <property type="match status" value="1"/>
</dbReference>
<evidence type="ECO:0000256" key="5">
    <source>
        <dbReference type="ARBA" id="ARBA00022723"/>
    </source>
</evidence>
<dbReference type="InterPro" id="IPR016185">
    <property type="entry name" value="PreATP-grasp_dom_sf"/>
</dbReference>
<dbReference type="GO" id="GO:0005524">
    <property type="term" value="F:ATP binding"/>
    <property type="evidence" value="ECO:0007669"/>
    <property type="project" value="UniProtKB-UniRule"/>
</dbReference>
<sequence length="280" mass="31442">MTVGLLYSILRLDEKLILQAAEKNHVNILRIDVSKHNFNPSLWKQKVDVVVERCISRTQGLQGVLFFESLGIPVISSSEIAFKCENKFYTSLLLQKNNIPTIPFALVFNESEAKKAVKSLGGYPIVLKPISGSWGRMIAKVNDDDALEALVEHKNFLGSSQHKVLYMQQFIKKPGRDIRVTVVGKEVVCAIYRETDHWITNTARQAVARNCPLDKDLIAICKKVTKVIGEGVLGIDVFETKKGYVINEVNNTAEFKNVQRVTGVDVGEKIIKYAIKQKKL</sequence>
<dbReference type="GO" id="GO:0043774">
    <property type="term" value="F:coenzyme F420-2 alpha-glutamyl ligase activity"/>
    <property type="evidence" value="ECO:0007669"/>
    <property type="project" value="TreeGrafter"/>
</dbReference>
<dbReference type="InterPro" id="IPR013815">
    <property type="entry name" value="ATP_grasp_subdomain_1"/>
</dbReference>
<comment type="pathway">
    <text evidence="9">Amino-acid biosynthesis.</text>
</comment>
<gene>
    <name evidence="12" type="ORF">A3F34_01705</name>
</gene>
<dbReference type="NCBIfam" id="TIGR00768">
    <property type="entry name" value="rimK_fam"/>
    <property type="match status" value="1"/>
</dbReference>
<dbReference type="PANTHER" id="PTHR21621:SF2">
    <property type="entry name" value="COENZYME GAMMA-F420-2:ALPHA-L-GLUTAMATE LIGASE"/>
    <property type="match status" value="1"/>
</dbReference>
<dbReference type="SUPFAM" id="SSF52440">
    <property type="entry name" value="PreATP-grasp domain"/>
    <property type="match status" value="1"/>
</dbReference>